<protein>
    <recommendedName>
        <fullName evidence="3">No apical meristem-associated C-terminal domain-containing protein</fullName>
    </recommendedName>
</protein>
<keyword evidence="1" id="KW-0611">Plant defense</keyword>
<dbReference type="InterPro" id="IPR001574">
    <property type="entry name" value="Ribosome_inactivat_prot"/>
</dbReference>
<name>B8BGK3_ORYSI</name>
<dbReference type="GO" id="GO:0030598">
    <property type="term" value="F:rRNA N-glycosylase activity"/>
    <property type="evidence" value="ECO:0007669"/>
    <property type="project" value="UniProtKB-EC"/>
</dbReference>
<dbReference type="Pfam" id="PF14303">
    <property type="entry name" value="NAM-associated"/>
    <property type="match status" value="1"/>
</dbReference>
<gene>
    <name evidence="4" type="ORF">OsI_33342</name>
</gene>
<dbReference type="InterPro" id="IPR016138">
    <property type="entry name" value="Ribosome_inactivat_prot_sub1"/>
</dbReference>
<feature type="compositionally biased region" description="Polar residues" evidence="2">
    <location>
        <begin position="19"/>
        <end position="32"/>
    </location>
</feature>
<dbReference type="SUPFAM" id="SSF56371">
    <property type="entry name" value="Ribosome inactivating proteins (RIP)"/>
    <property type="match status" value="1"/>
</dbReference>
<keyword evidence="1" id="KW-0800">Toxin</keyword>
<sequence>MMSEDTDVEVLIPNEDLRTSTNGAKGSAKRSSNYTRKEDIQLCISWQSISSDPIIGNEQPGKAYWQRIAEHYHANRDFESDRNANSLEHRWGNIQKEVSKFQGCYNQTERRHPSGIPHQELVLEAEALYSSTAPKNRAFQFNHCWLKLRNSPKFQTLESHKRPRSRKSSTPIERAGEEDKGDDASKSTAPDLSQPSAKKRPIGRKQAKEKLKNGGEDGPYKEAMKDLLDAKEKEAKLKEERWKETKEIQERKLLFAERKLVWDQEQKIMFCDVSTLEPDVRTYVLAMRAQIAASKVAAHNGGFDGSSGFGGMACGQSCRAGPAQRAGGEAQAWPGGRTGPARARPLTGRAVGRAVGPRAFCPSIHVGRSSLVSQSNPLMSNPRNLSMKMMLAGVPSLNNDDHRRRGHGRSDLITVKVMAILLLLISTPAHSIGGVVDDDDDVEYVEITCYIDTQPFDYCFEQAYLLLSDNEPRKTVHGNHPVLAPKRKGQDTFTAPPRKWLKMHLVGRKPRIDRCTIALRFDTIYLMAFSTNQNQWYSMYSGFPIAHTRLPFDEDYFALAGGTSNLVTVPLGKESALDAIHTLATFDGESANDLKIPLVKLRIMFSEALKLKPVRLAFSRDWNEETHITKQDANYIGCWA</sequence>
<dbReference type="GO" id="GO:0006952">
    <property type="term" value="P:defense response"/>
    <property type="evidence" value="ECO:0007669"/>
    <property type="project" value="UniProtKB-KW"/>
</dbReference>
<reference evidence="4 5" key="1">
    <citation type="journal article" date="2005" name="PLoS Biol.">
        <title>The genomes of Oryza sativa: a history of duplications.</title>
        <authorList>
            <person name="Yu J."/>
            <person name="Wang J."/>
            <person name="Lin W."/>
            <person name="Li S."/>
            <person name="Li H."/>
            <person name="Zhou J."/>
            <person name="Ni P."/>
            <person name="Dong W."/>
            <person name="Hu S."/>
            <person name="Zeng C."/>
            <person name="Zhang J."/>
            <person name="Zhang Y."/>
            <person name="Li R."/>
            <person name="Xu Z."/>
            <person name="Li S."/>
            <person name="Li X."/>
            <person name="Zheng H."/>
            <person name="Cong L."/>
            <person name="Lin L."/>
            <person name="Yin J."/>
            <person name="Geng J."/>
            <person name="Li G."/>
            <person name="Shi J."/>
            <person name="Liu J."/>
            <person name="Lv H."/>
            <person name="Li J."/>
            <person name="Wang J."/>
            <person name="Deng Y."/>
            <person name="Ran L."/>
            <person name="Shi X."/>
            <person name="Wang X."/>
            <person name="Wu Q."/>
            <person name="Li C."/>
            <person name="Ren X."/>
            <person name="Wang J."/>
            <person name="Wang X."/>
            <person name="Li D."/>
            <person name="Liu D."/>
            <person name="Zhang X."/>
            <person name="Ji Z."/>
            <person name="Zhao W."/>
            <person name="Sun Y."/>
            <person name="Zhang Z."/>
            <person name="Bao J."/>
            <person name="Han Y."/>
            <person name="Dong L."/>
            <person name="Ji J."/>
            <person name="Chen P."/>
            <person name="Wu S."/>
            <person name="Liu J."/>
            <person name="Xiao Y."/>
            <person name="Bu D."/>
            <person name="Tan J."/>
            <person name="Yang L."/>
            <person name="Ye C."/>
            <person name="Zhang J."/>
            <person name="Xu J."/>
            <person name="Zhou Y."/>
            <person name="Yu Y."/>
            <person name="Zhang B."/>
            <person name="Zhuang S."/>
            <person name="Wei H."/>
            <person name="Liu B."/>
            <person name="Lei M."/>
            <person name="Yu H."/>
            <person name="Li Y."/>
            <person name="Xu H."/>
            <person name="Wei S."/>
            <person name="He X."/>
            <person name="Fang L."/>
            <person name="Zhang Z."/>
            <person name="Zhang Y."/>
            <person name="Huang X."/>
            <person name="Su Z."/>
            <person name="Tong W."/>
            <person name="Li J."/>
            <person name="Tong Z."/>
            <person name="Li S."/>
            <person name="Ye J."/>
            <person name="Wang L."/>
            <person name="Fang L."/>
            <person name="Lei T."/>
            <person name="Chen C."/>
            <person name="Chen H."/>
            <person name="Xu Z."/>
            <person name="Li H."/>
            <person name="Huang H."/>
            <person name="Zhang F."/>
            <person name="Xu H."/>
            <person name="Li N."/>
            <person name="Zhao C."/>
            <person name="Li S."/>
            <person name="Dong L."/>
            <person name="Huang Y."/>
            <person name="Li L."/>
            <person name="Xi Y."/>
            <person name="Qi Q."/>
            <person name="Li W."/>
            <person name="Zhang B."/>
            <person name="Hu W."/>
            <person name="Zhang Y."/>
            <person name="Tian X."/>
            <person name="Jiao Y."/>
            <person name="Liang X."/>
            <person name="Jin J."/>
            <person name="Gao L."/>
            <person name="Zheng W."/>
            <person name="Hao B."/>
            <person name="Liu S."/>
            <person name="Wang W."/>
            <person name="Yuan L."/>
            <person name="Cao M."/>
            <person name="McDermott J."/>
            <person name="Samudrala R."/>
            <person name="Wang J."/>
            <person name="Wong G.K."/>
            <person name="Yang H."/>
        </authorList>
    </citation>
    <scope>NUCLEOTIDE SEQUENCE [LARGE SCALE GENOMIC DNA]</scope>
    <source>
        <strain evidence="5">cv. 93-11</strain>
    </source>
</reference>
<comment type="similarity">
    <text evidence="1">Belongs to the ribosome-inactivating protein family.</text>
</comment>
<dbReference type="PANTHER" id="PTHR45125:SF28">
    <property type="entry name" value="OS02G0603500 PROTEIN"/>
    <property type="match status" value="1"/>
</dbReference>
<dbReference type="Pfam" id="PF00161">
    <property type="entry name" value="RIP"/>
    <property type="match status" value="1"/>
</dbReference>
<feature type="compositionally biased region" description="Basic and acidic residues" evidence="2">
    <location>
        <begin position="206"/>
        <end position="221"/>
    </location>
</feature>
<dbReference type="Proteomes" id="UP000007015">
    <property type="component" value="Chromosome 10"/>
</dbReference>
<evidence type="ECO:0000256" key="1">
    <source>
        <dbReference type="RuleBase" id="RU004915"/>
    </source>
</evidence>
<proteinExistence type="inferred from homology"/>
<feature type="region of interest" description="Disordered" evidence="2">
    <location>
        <begin position="156"/>
        <end position="221"/>
    </location>
</feature>
<dbReference type="AlphaFoldDB" id="B8BGK3"/>
<dbReference type="Gene3D" id="3.40.420.10">
    <property type="entry name" value="Ricin (A subunit), domain 1"/>
    <property type="match status" value="1"/>
</dbReference>
<dbReference type="HOGENOM" id="CLU_427879_0_0_1"/>
<evidence type="ECO:0000313" key="5">
    <source>
        <dbReference type="Proteomes" id="UP000007015"/>
    </source>
</evidence>
<dbReference type="STRING" id="39946.B8BGK3"/>
<keyword evidence="1" id="KW-0378">Hydrolase</keyword>
<dbReference type="GO" id="GO:0090729">
    <property type="term" value="F:toxin activity"/>
    <property type="evidence" value="ECO:0007669"/>
    <property type="project" value="UniProtKB-KW"/>
</dbReference>
<dbReference type="EMBL" id="CM000135">
    <property type="protein sequence ID" value="EEC66855.1"/>
    <property type="molecule type" value="Genomic_DNA"/>
</dbReference>
<organism evidence="4 5">
    <name type="scientific">Oryza sativa subsp. indica</name>
    <name type="common">Rice</name>
    <dbReference type="NCBI Taxonomy" id="39946"/>
    <lineage>
        <taxon>Eukaryota</taxon>
        <taxon>Viridiplantae</taxon>
        <taxon>Streptophyta</taxon>
        <taxon>Embryophyta</taxon>
        <taxon>Tracheophyta</taxon>
        <taxon>Spermatophyta</taxon>
        <taxon>Magnoliopsida</taxon>
        <taxon>Liliopsida</taxon>
        <taxon>Poales</taxon>
        <taxon>Poaceae</taxon>
        <taxon>BOP clade</taxon>
        <taxon>Oryzoideae</taxon>
        <taxon>Oryzeae</taxon>
        <taxon>Oryzinae</taxon>
        <taxon>Oryza</taxon>
        <taxon>Oryza sativa</taxon>
    </lineage>
</organism>
<evidence type="ECO:0000259" key="3">
    <source>
        <dbReference type="Pfam" id="PF14303"/>
    </source>
</evidence>
<feature type="compositionally biased region" description="Polar residues" evidence="2">
    <location>
        <begin position="186"/>
        <end position="196"/>
    </location>
</feature>
<evidence type="ECO:0000313" key="4">
    <source>
        <dbReference type="EMBL" id="EEC66855.1"/>
    </source>
</evidence>
<comment type="catalytic activity">
    <reaction evidence="1">
        <text>Endohydrolysis of the N-glycosidic bond at one specific adenosine on the 28S rRNA.</text>
        <dbReference type="EC" id="3.2.2.22"/>
    </reaction>
</comment>
<dbReference type="Gramene" id="BGIOSGA032832-TA">
    <property type="protein sequence ID" value="BGIOSGA032832-PA"/>
    <property type="gene ID" value="BGIOSGA032832"/>
</dbReference>
<dbReference type="InterPro" id="IPR029466">
    <property type="entry name" value="NAM-associated_C"/>
</dbReference>
<keyword evidence="1" id="KW-0652">Protein synthesis inhibitor</keyword>
<accession>B8BGK3</accession>
<dbReference type="InterPro" id="IPR036041">
    <property type="entry name" value="Ribosome-inact_prot_sf"/>
</dbReference>
<feature type="domain" description="No apical meristem-associated C-terminal" evidence="3">
    <location>
        <begin position="137"/>
        <end position="291"/>
    </location>
</feature>
<dbReference type="GO" id="GO:0017148">
    <property type="term" value="P:negative regulation of translation"/>
    <property type="evidence" value="ECO:0007669"/>
    <property type="project" value="UniProtKB-KW"/>
</dbReference>
<dbReference type="PANTHER" id="PTHR45125">
    <property type="entry name" value="F21J9.4-RELATED"/>
    <property type="match status" value="1"/>
</dbReference>
<evidence type="ECO:0000256" key="2">
    <source>
        <dbReference type="SAM" id="MobiDB-lite"/>
    </source>
</evidence>
<feature type="region of interest" description="Disordered" evidence="2">
    <location>
        <begin position="1"/>
        <end position="32"/>
    </location>
</feature>
<keyword evidence="5" id="KW-1185">Reference proteome</keyword>
<feature type="compositionally biased region" description="Basic and acidic residues" evidence="2">
    <location>
        <begin position="174"/>
        <end position="185"/>
    </location>
</feature>